<evidence type="ECO:0000313" key="1">
    <source>
        <dbReference type="EMBL" id="MFO2475994.1"/>
    </source>
</evidence>
<name>A0ACC7P8V9_9PSED</name>
<comment type="caution">
    <text evidence="1">The sequence shown here is derived from an EMBL/GenBank/DDBJ whole genome shotgun (WGS) entry which is preliminary data.</text>
</comment>
<dbReference type="Proteomes" id="UP001637618">
    <property type="component" value="Unassembled WGS sequence"/>
</dbReference>
<evidence type="ECO:0000313" key="2">
    <source>
        <dbReference type="Proteomes" id="UP001637618"/>
    </source>
</evidence>
<organism evidence="1 2">
    <name type="scientific">Pseudomonas imrae</name>
    <dbReference type="NCBI Taxonomy" id="2992837"/>
    <lineage>
        <taxon>Bacteria</taxon>
        <taxon>Pseudomonadati</taxon>
        <taxon>Pseudomonadota</taxon>
        <taxon>Gammaproteobacteria</taxon>
        <taxon>Pseudomonadales</taxon>
        <taxon>Pseudomonadaceae</taxon>
        <taxon>Pseudomonas</taxon>
    </lineage>
</organism>
<reference evidence="1" key="1">
    <citation type="submission" date="2022-11" db="EMBL/GenBank/DDBJ databases">
        <title>Draft genome sequences of strains of Pseudomonas imrae sp. nov.</title>
        <authorList>
            <person name="Salva Serra F."/>
            <person name="Nimje P."/>
            <person name="Moore E.R.B."/>
            <person name="Marathe N.P."/>
        </authorList>
    </citation>
    <scope>NUCLEOTIDE SEQUENCE</scope>
    <source>
        <strain evidence="1">15FMM2</strain>
    </source>
</reference>
<gene>
    <name evidence="1" type="ORF">OOJ96_01055</name>
</gene>
<dbReference type="EMBL" id="JAPEQY010000001">
    <property type="protein sequence ID" value="MFO2475994.1"/>
    <property type="molecule type" value="Genomic_DNA"/>
</dbReference>
<accession>A0ACC7P8V9</accession>
<proteinExistence type="predicted"/>
<protein>
    <submittedName>
        <fullName evidence="1">Uncharacterized protein</fullName>
    </submittedName>
</protein>
<sequence>MTKSFNLPYALMLLPVLSVSDTLVRALVCWMLWVVTVTIYGLSMSLVRHRLSGLRPLMASVLLAATWVSCAHLAMQVLALNVSADLNVYLMLIGVQCVLLEQEGFFLPGSGKLRLRLFAAFGLLMLVMVLLRSLINSNITTLAPGGFILLALLLAAWQAWPQPSKPH</sequence>
<keyword evidence="2" id="KW-1185">Reference proteome</keyword>